<protein>
    <submittedName>
        <fullName evidence="1">Uncharacterized protein</fullName>
    </submittedName>
</protein>
<dbReference type="KEGG" id="manq:L1994_01935"/>
<dbReference type="AlphaFoldDB" id="A0AAF0FWD6"/>
<dbReference type="GeneID" id="79949116"/>
<name>A0AAF0FWD6_9EURY</name>
<dbReference type="Proteomes" id="UP001218895">
    <property type="component" value="Chromosome"/>
</dbReference>
<gene>
    <name evidence="1" type="ORF">L1994_01935</name>
</gene>
<dbReference type="EMBL" id="CP091092">
    <property type="protein sequence ID" value="WFN37175.1"/>
    <property type="molecule type" value="Genomic_DNA"/>
</dbReference>
<reference evidence="1" key="1">
    <citation type="submission" date="2022-01" db="EMBL/GenBank/DDBJ databases">
        <title>Complete genome of Methanomicrobium antiquum DSM 21220.</title>
        <authorList>
            <person name="Chen S.-C."/>
            <person name="You Y.-T."/>
            <person name="Zhou Y.-Z."/>
            <person name="Lai M.-C."/>
        </authorList>
    </citation>
    <scope>NUCLEOTIDE SEQUENCE</scope>
    <source>
        <strain evidence="1">DSM 21220</strain>
    </source>
</reference>
<accession>A0AAF0FWD6</accession>
<dbReference type="RefSeq" id="WP_278100014.1">
    <property type="nucleotide sequence ID" value="NZ_CP091092.1"/>
</dbReference>
<proteinExistence type="predicted"/>
<evidence type="ECO:0000313" key="1">
    <source>
        <dbReference type="EMBL" id="WFN37175.1"/>
    </source>
</evidence>
<sequence>MVTRDNIRLFIDGIQTNNPGLLIASAIGLKNTDDESHIPILIDALKRLNDSEAILDEIQRKEVNTQIISAIDTLSRF</sequence>
<keyword evidence="2" id="KW-1185">Reference proteome</keyword>
<evidence type="ECO:0000313" key="2">
    <source>
        <dbReference type="Proteomes" id="UP001218895"/>
    </source>
</evidence>
<organism evidence="1 2">
    <name type="scientific">Methanomicrobium antiquum</name>
    <dbReference type="NCBI Taxonomy" id="487686"/>
    <lineage>
        <taxon>Archaea</taxon>
        <taxon>Methanobacteriati</taxon>
        <taxon>Methanobacteriota</taxon>
        <taxon>Stenosarchaea group</taxon>
        <taxon>Methanomicrobia</taxon>
        <taxon>Methanomicrobiales</taxon>
        <taxon>Methanomicrobiaceae</taxon>
        <taxon>Methanomicrobium</taxon>
    </lineage>
</organism>